<dbReference type="InterPro" id="IPR012931">
    <property type="entry name" value="TraG_N_Proteobacteria"/>
</dbReference>
<organism evidence="4 5">
    <name type="scientific">Alcanivorax nanhaiticus</name>
    <dbReference type="NCBI Taxonomy" id="1177154"/>
    <lineage>
        <taxon>Bacteria</taxon>
        <taxon>Pseudomonadati</taxon>
        <taxon>Pseudomonadota</taxon>
        <taxon>Gammaproteobacteria</taxon>
        <taxon>Oceanospirillales</taxon>
        <taxon>Alcanivoracaceae</taxon>
        <taxon>Alcanivorax</taxon>
    </lineage>
</organism>
<keyword evidence="2" id="KW-1133">Transmembrane helix</keyword>
<keyword evidence="2" id="KW-0812">Transmembrane</keyword>
<dbReference type="OrthoDB" id="6717612at2"/>
<feature type="transmembrane region" description="Helical" evidence="2">
    <location>
        <begin position="374"/>
        <end position="391"/>
    </location>
</feature>
<feature type="compositionally biased region" description="Polar residues" evidence="1">
    <location>
        <begin position="614"/>
        <end position="625"/>
    </location>
</feature>
<evidence type="ECO:0000256" key="1">
    <source>
        <dbReference type="SAM" id="MobiDB-lite"/>
    </source>
</evidence>
<protein>
    <submittedName>
        <fullName evidence="4">Putative type IV conjugative transfer system protein TraG</fullName>
    </submittedName>
</protein>
<dbReference type="EMBL" id="ARXV01000018">
    <property type="protein sequence ID" value="KGD63344.1"/>
    <property type="molecule type" value="Genomic_DNA"/>
</dbReference>
<feature type="transmembrane region" description="Helical" evidence="2">
    <location>
        <begin position="62"/>
        <end position="80"/>
    </location>
</feature>
<evidence type="ECO:0000313" key="4">
    <source>
        <dbReference type="EMBL" id="KGD63344.1"/>
    </source>
</evidence>
<evidence type="ECO:0000256" key="2">
    <source>
        <dbReference type="SAM" id="Phobius"/>
    </source>
</evidence>
<feature type="region of interest" description="Disordered" evidence="1">
    <location>
        <begin position="614"/>
        <end position="662"/>
    </location>
</feature>
<accession>A0A095SG75</accession>
<dbReference type="RefSeq" id="WP_035234681.1">
    <property type="nucleotide sequence ID" value="NZ_ARXV01000018.1"/>
</dbReference>
<feature type="domain" description="TraG N-terminal Proteobacteria" evidence="3">
    <location>
        <begin position="3"/>
        <end position="460"/>
    </location>
</feature>
<reference evidence="4 5" key="1">
    <citation type="submission" date="2012-09" db="EMBL/GenBank/DDBJ databases">
        <title>Genome Sequence of alkane-degrading Bacterium Alcanivorax sp. 19-m-6.</title>
        <authorList>
            <person name="Lai Q."/>
            <person name="Shao Z."/>
        </authorList>
    </citation>
    <scope>NUCLEOTIDE SEQUENCE [LARGE SCALE GENOMIC DNA]</scope>
    <source>
        <strain evidence="4 5">19-m-6</strain>
    </source>
</reference>
<name>A0A095SG75_9GAMM</name>
<gene>
    <name evidence="4" type="ORF">Y5S_03330</name>
</gene>
<sequence length="1237" mass="129913">MFEIFSVGDAAFLEQILMAVAMVTSMGSFEQMVSVGLLLGVIMIFVQSIFQGAKQINFQQVLVGYLLYAMLFVPTVTVVIEDSYTGQVRVVDNVPLGIGGAGGIISSVGYNITNLFEQGYGAIVPYVTESHFAESLKILNDARRRIASTPVYTAMNLAVGGDADVRKSWNNYIRECSLTAVDLGEKSLDDMMGGELPQALRFDSSLYGTRLYLGSASGTDYTCSEAYPRLVNATDSAINSAPMSDALLNVLGVDNTYTGTSGQGYVTNALGSLGVTSTAGTAYLTAAVLEPIYYEAAQGRYADFQDMASATMINQAIQQRNTQWAAEQSMFMTIVRPMMTFFEGFVYAITPLMGFLIVLGSFGMGLAGRYFQTLLWIQLWMPVMSIINLYIHTAASNEMASLGSNLTSIYALNSASDQLQHWIATGGMLASATPIISLFVVTGSTYAFTSLAGRISGKDHIDEKVQSKDLVDNGPVMQSSASNEYTDLTGMAASGAAGLMGSISFGSGLSSMTSSAQQRMASAQQAFSSSLGSSFSSGTMSGQTYDKAASLGRTHSAMYGRSEGIVNERANQIMENTSIGSQHADAVKGIVSAVASGAVSGSVGTSMISQLAETAVTSDGASRTTPIDAGDGSGEGANANRTEKAERRAARQNSNSGKLGLDIGAEAKLSAGANKETTDTRSSSANESAAISDALRFTQQEQSQVSNNLARAVSTGNTESLSQTLGQQETKALTQSAQNLVSSSDSYSQANSMNQQYGNLNNLRLRDVGSQVGGNSQAMSDLNNYWNTGGVGAETKAEAQRLYERYSAPSTEGGYGLDKNAALAAARIKALQNSNNHAGTSDQQYQNNFNAALNAVGTGMGLATGQAGGYDSNAGLQQVGNNGLNAEVQNGTAGVEAAVAGAGAITMPQSGYPTHSDPASSSGTPGVIASAGAANSDAVRGTGADWQNTRNAEAEAGARSQLLNNGPEYSRMSAAEFYGGVENASDWVGRRMQEAENLGESVFNAANEGMTVGSANFDQRLDELKNDPALRQEVINAARMSDAELESSGIGGSILSGLSSMGRSIMGAAAAGMELAQGEIGFDDLKNMSFEEKGMVYEAALSHAMETGGQAAVQAFEQTHGTEFREAFYEEAMSRGLTHEQAQVYAQSFDMNVMGDSPERQAAIQELATTYAERDAQGNVMRDESGAPVLTEQNQEFVDHMVHTITESARAGSTMSGSYMTGIAHYNNSTGRGGGVL</sequence>
<dbReference type="Pfam" id="PF07916">
    <property type="entry name" value="TraG_N"/>
    <property type="match status" value="1"/>
</dbReference>
<evidence type="ECO:0000259" key="3">
    <source>
        <dbReference type="Pfam" id="PF07916"/>
    </source>
</evidence>
<dbReference type="PATRIC" id="fig|1177154.3.peg.3365"/>
<feature type="transmembrane region" description="Helical" evidence="2">
    <location>
        <begin position="32"/>
        <end position="50"/>
    </location>
</feature>
<proteinExistence type="predicted"/>
<keyword evidence="5" id="KW-1185">Reference proteome</keyword>
<evidence type="ECO:0000313" key="5">
    <source>
        <dbReference type="Proteomes" id="UP000029444"/>
    </source>
</evidence>
<dbReference type="STRING" id="1177154.Y5S_03330"/>
<feature type="transmembrane region" description="Helical" evidence="2">
    <location>
        <begin position="345"/>
        <end position="367"/>
    </location>
</feature>
<dbReference type="Proteomes" id="UP000029444">
    <property type="component" value="Unassembled WGS sequence"/>
</dbReference>
<dbReference type="eggNOG" id="COG4678">
    <property type="taxonomic scope" value="Bacteria"/>
</dbReference>
<dbReference type="AlphaFoldDB" id="A0A095SG75"/>
<keyword evidence="2" id="KW-0472">Membrane</keyword>
<comment type="caution">
    <text evidence="4">The sequence shown here is derived from an EMBL/GenBank/DDBJ whole genome shotgun (WGS) entry which is preliminary data.</text>
</comment>